<evidence type="ECO:0000256" key="2">
    <source>
        <dbReference type="ARBA" id="ARBA00022448"/>
    </source>
</evidence>
<dbReference type="OrthoDB" id="46868at2759"/>
<dbReference type="KEGG" id="pxu:106128560"/>
<accession>A0A194QE17</accession>
<dbReference type="PANTHER" id="PTHR12825:SF0">
    <property type="entry name" value="VESICLE TRANSPORT PROTEIN SEC20"/>
    <property type="match status" value="1"/>
</dbReference>
<dbReference type="GO" id="GO:0005484">
    <property type="term" value="F:SNAP receptor activity"/>
    <property type="evidence" value="ECO:0007669"/>
    <property type="project" value="InterPro"/>
</dbReference>
<dbReference type="GO" id="GO:0005789">
    <property type="term" value="C:endoplasmic reticulum membrane"/>
    <property type="evidence" value="ECO:0007669"/>
    <property type="project" value="UniProtKB-SubCell"/>
</dbReference>
<keyword evidence="2" id="KW-0813">Transport</keyword>
<name>A0A194QE17_PAPXU</name>
<dbReference type="CTD" id="40724"/>
<dbReference type="PANTHER" id="PTHR12825">
    <property type="entry name" value="BNIP1-RELATED"/>
    <property type="match status" value="1"/>
</dbReference>
<dbReference type="AlphaFoldDB" id="A0A194QE17"/>
<feature type="domain" description="Sec20 C-terminal" evidence="11">
    <location>
        <begin position="155"/>
        <end position="244"/>
    </location>
</feature>
<dbReference type="Proteomes" id="UP000694872">
    <property type="component" value="Unplaced"/>
</dbReference>
<evidence type="ECO:0000256" key="9">
    <source>
        <dbReference type="ARBA" id="ARBA00037934"/>
    </source>
</evidence>
<sequence length="245" mass="27702">MKLHITPDISSTETYQKLFAKLQNPDINYQNYVKNLAKHHFQVKAVIQDILGCSSLDKLNALNEKGRALLAALREELDSLDLYGRESGDEKFIIELEAQKHLLAGLLREFRDANVNTLFNIEKAQREELLKSKIEGESNLRNRKKPAKKDGLSMSSGVTEQLLAISRQLADTTQRSQATLDTLVSSSSAVHGTQSELENTAGTISQSSKLLNKYGRREFTDKVIMFFAFLFFLAVCLYIVQKRLF</sequence>
<keyword evidence="8 10" id="KW-0472">Membrane</keyword>
<gene>
    <name evidence="14" type="primary">LOC106128560</name>
    <name evidence="12" type="ORF">RR46_06002</name>
</gene>
<dbReference type="Proteomes" id="UP000053268">
    <property type="component" value="Unassembled WGS sequence"/>
</dbReference>
<dbReference type="GO" id="GO:0006890">
    <property type="term" value="P:retrograde vesicle-mediated transport, Golgi to endoplasmic reticulum"/>
    <property type="evidence" value="ECO:0007669"/>
    <property type="project" value="InterPro"/>
</dbReference>
<evidence type="ECO:0000256" key="6">
    <source>
        <dbReference type="ARBA" id="ARBA00022989"/>
    </source>
</evidence>
<keyword evidence="4" id="KW-0256">Endoplasmic reticulum</keyword>
<protein>
    <submittedName>
        <fullName evidence="12 14">Vesicle transport protein SEC20</fullName>
    </submittedName>
</protein>
<keyword evidence="6 10" id="KW-1133">Transmembrane helix</keyword>
<dbReference type="GeneID" id="106128560"/>
<evidence type="ECO:0000313" key="12">
    <source>
        <dbReference type="EMBL" id="KPJ01706.1"/>
    </source>
</evidence>
<keyword evidence="3 10" id="KW-0812">Transmembrane</keyword>
<keyword evidence="7" id="KW-0175">Coiled coil</keyword>
<evidence type="ECO:0000256" key="7">
    <source>
        <dbReference type="ARBA" id="ARBA00023054"/>
    </source>
</evidence>
<reference evidence="14" key="2">
    <citation type="submission" date="2025-04" db="UniProtKB">
        <authorList>
            <consortium name="RefSeq"/>
        </authorList>
    </citation>
    <scope>IDENTIFICATION</scope>
</reference>
<dbReference type="CDD" id="cd15865">
    <property type="entry name" value="SNARE_SEC20"/>
    <property type="match status" value="1"/>
</dbReference>
<keyword evidence="13" id="KW-1185">Reference proteome</keyword>
<dbReference type="InterPro" id="IPR005606">
    <property type="entry name" value="Sec20"/>
</dbReference>
<evidence type="ECO:0000256" key="5">
    <source>
        <dbReference type="ARBA" id="ARBA00022892"/>
    </source>
</evidence>
<dbReference type="Pfam" id="PF03908">
    <property type="entry name" value="Sec20"/>
    <property type="match status" value="1"/>
</dbReference>
<proteinExistence type="inferred from homology"/>
<dbReference type="InterPro" id="IPR056173">
    <property type="entry name" value="Sec20_C"/>
</dbReference>
<comment type="subcellular location">
    <subcellularLocation>
        <location evidence="1">Endoplasmic reticulum membrane</location>
        <topology evidence="1">Single-pass type IV membrane protein</topology>
    </subcellularLocation>
</comment>
<evidence type="ECO:0000313" key="14">
    <source>
        <dbReference type="RefSeq" id="XP_013182456.1"/>
    </source>
</evidence>
<evidence type="ECO:0000256" key="3">
    <source>
        <dbReference type="ARBA" id="ARBA00022692"/>
    </source>
</evidence>
<evidence type="ECO:0000256" key="10">
    <source>
        <dbReference type="SAM" id="Phobius"/>
    </source>
</evidence>
<organism evidence="12 13">
    <name type="scientific">Papilio xuthus</name>
    <name type="common">Asian swallowtail butterfly</name>
    <dbReference type="NCBI Taxonomy" id="66420"/>
    <lineage>
        <taxon>Eukaryota</taxon>
        <taxon>Metazoa</taxon>
        <taxon>Ecdysozoa</taxon>
        <taxon>Arthropoda</taxon>
        <taxon>Hexapoda</taxon>
        <taxon>Insecta</taxon>
        <taxon>Pterygota</taxon>
        <taxon>Neoptera</taxon>
        <taxon>Endopterygota</taxon>
        <taxon>Lepidoptera</taxon>
        <taxon>Glossata</taxon>
        <taxon>Ditrysia</taxon>
        <taxon>Papilionoidea</taxon>
        <taxon>Papilionidae</taxon>
        <taxon>Papilioninae</taxon>
        <taxon>Papilio</taxon>
    </lineage>
</organism>
<comment type="similarity">
    <text evidence="9">Belongs to the SEC20 family.</text>
</comment>
<feature type="transmembrane region" description="Helical" evidence="10">
    <location>
        <begin position="223"/>
        <end position="240"/>
    </location>
</feature>
<dbReference type="RefSeq" id="XP_013182456.1">
    <property type="nucleotide sequence ID" value="XM_013327002.1"/>
</dbReference>
<dbReference type="EMBL" id="KQ459302">
    <property type="protein sequence ID" value="KPJ01706.1"/>
    <property type="molecule type" value="Genomic_DNA"/>
</dbReference>
<evidence type="ECO:0000256" key="8">
    <source>
        <dbReference type="ARBA" id="ARBA00023136"/>
    </source>
</evidence>
<evidence type="ECO:0000259" key="11">
    <source>
        <dbReference type="Pfam" id="PF03908"/>
    </source>
</evidence>
<dbReference type="GO" id="GO:0031201">
    <property type="term" value="C:SNARE complex"/>
    <property type="evidence" value="ECO:0007669"/>
    <property type="project" value="TreeGrafter"/>
</dbReference>
<keyword evidence="5" id="KW-0931">ER-Golgi transport</keyword>
<reference evidence="12 13" key="1">
    <citation type="journal article" date="2015" name="Nat. Commun.">
        <title>Outbred genome sequencing and CRISPR/Cas9 gene editing in butterflies.</title>
        <authorList>
            <person name="Li X."/>
            <person name="Fan D."/>
            <person name="Zhang W."/>
            <person name="Liu G."/>
            <person name="Zhang L."/>
            <person name="Zhao L."/>
            <person name="Fang X."/>
            <person name="Chen L."/>
            <person name="Dong Y."/>
            <person name="Chen Y."/>
            <person name="Ding Y."/>
            <person name="Zhao R."/>
            <person name="Feng M."/>
            <person name="Zhu Y."/>
            <person name="Feng Y."/>
            <person name="Jiang X."/>
            <person name="Zhu D."/>
            <person name="Xiang H."/>
            <person name="Feng X."/>
            <person name="Li S."/>
            <person name="Wang J."/>
            <person name="Zhang G."/>
            <person name="Kronforst M.R."/>
            <person name="Wang W."/>
        </authorList>
    </citation>
    <scope>NUCLEOTIDE SEQUENCE [LARGE SCALE GENOMIC DNA]</scope>
    <source>
        <strain evidence="12">Ya'a_city_454_Px</strain>
        <tissue evidence="12">Whole body</tissue>
    </source>
</reference>
<evidence type="ECO:0000256" key="1">
    <source>
        <dbReference type="ARBA" id="ARBA00004163"/>
    </source>
</evidence>
<evidence type="ECO:0000256" key="4">
    <source>
        <dbReference type="ARBA" id="ARBA00022824"/>
    </source>
</evidence>
<dbReference type="STRING" id="66420.A0A194QE17"/>
<evidence type="ECO:0000313" key="13">
    <source>
        <dbReference type="Proteomes" id="UP000053268"/>
    </source>
</evidence>